<gene>
    <name evidence="2" type="ORF">EBH_0001130</name>
</gene>
<reference evidence="2" key="2">
    <citation type="submission" date="2013-10" db="EMBL/GenBank/DDBJ databases">
        <authorList>
            <person name="Aslett M."/>
        </authorList>
    </citation>
    <scope>NUCLEOTIDE SEQUENCE [LARGE SCALE GENOMIC DNA]</scope>
    <source>
        <strain evidence="2">Houghton</strain>
    </source>
</reference>
<evidence type="ECO:0000313" key="3">
    <source>
        <dbReference type="Proteomes" id="UP000030750"/>
    </source>
</evidence>
<keyword evidence="1" id="KW-0732">Signal</keyword>
<dbReference type="InterPro" id="IPR021288">
    <property type="entry name" value="Surface_antigen"/>
</dbReference>
<name>U6L8S6_9EIME</name>
<dbReference type="Pfam" id="PF11054">
    <property type="entry name" value="Surface_antigen"/>
    <property type="match status" value="1"/>
</dbReference>
<feature type="chain" id="PRO_5004673435" evidence="1">
    <location>
        <begin position="26"/>
        <end position="283"/>
    </location>
</feature>
<protein>
    <submittedName>
        <fullName evidence="2">SAG family member</fullName>
    </submittedName>
</protein>
<dbReference type="VEuPathDB" id="ToxoDB:EBH_0001130"/>
<organism evidence="2 3">
    <name type="scientific">Eimeria brunetti</name>
    <dbReference type="NCBI Taxonomy" id="51314"/>
    <lineage>
        <taxon>Eukaryota</taxon>
        <taxon>Sar</taxon>
        <taxon>Alveolata</taxon>
        <taxon>Apicomplexa</taxon>
        <taxon>Conoidasida</taxon>
        <taxon>Coccidia</taxon>
        <taxon>Eucoccidiorida</taxon>
        <taxon>Eimeriorina</taxon>
        <taxon>Eimeriidae</taxon>
        <taxon>Eimeria</taxon>
    </lineage>
</organism>
<accession>U6L8S6</accession>
<reference evidence="2" key="1">
    <citation type="submission" date="2013-10" db="EMBL/GenBank/DDBJ databases">
        <title>Genomic analysis of the causative agents of coccidiosis in chickens.</title>
        <authorList>
            <person name="Reid A.J."/>
            <person name="Blake D."/>
            <person name="Billington K."/>
            <person name="Browne H."/>
            <person name="Dunn M."/>
            <person name="Hung S."/>
            <person name="Kawahara F."/>
            <person name="Miranda-Saavedra D."/>
            <person name="Mourier T."/>
            <person name="Nagra H."/>
            <person name="Otto T.D."/>
            <person name="Rawlings N."/>
            <person name="Sanchez A."/>
            <person name="Sanders M."/>
            <person name="Subramaniam C."/>
            <person name="Tay Y."/>
            <person name="Dear P."/>
            <person name="Doerig C."/>
            <person name="Gruber A."/>
            <person name="Parkinson J."/>
            <person name="Shirley M."/>
            <person name="Wan K.L."/>
            <person name="Berriman M."/>
            <person name="Tomley F."/>
            <person name="Pain A."/>
        </authorList>
    </citation>
    <scope>NUCLEOTIDE SEQUENCE [LARGE SCALE GENOMIC DNA]</scope>
    <source>
        <strain evidence="2">Houghton</strain>
    </source>
</reference>
<evidence type="ECO:0000313" key="2">
    <source>
        <dbReference type="EMBL" id="CDJ45608.1"/>
    </source>
</evidence>
<dbReference type="Proteomes" id="UP000030750">
    <property type="component" value="Unassembled WGS sequence"/>
</dbReference>
<keyword evidence="3" id="KW-1185">Reference proteome</keyword>
<proteinExistence type="predicted"/>
<feature type="signal peptide" evidence="1">
    <location>
        <begin position="1"/>
        <end position="25"/>
    </location>
</feature>
<dbReference type="AlphaFoldDB" id="U6L8S6"/>
<evidence type="ECO:0000256" key="1">
    <source>
        <dbReference type="SAM" id="SignalP"/>
    </source>
</evidence>
<dbReference type="EMBL" id="HG710173">
    <property type="protein sequence ID" value="CDJ45608.1"/>
    <property type="molecule type" value="Genomic_DNA"/>
</dbReference>
<sequence length="283" mass="30716">MASFYKTITAVCLVAFSGLQPVARGEPTYKLTAEDVTEGKHIFFLHDHFLCASAWRVPSQASTYDARLSVNLARNGKLPVHINEVTKDEKLVTSLTEIVVGEEGQTANEATCQALWQTKKNVFHHVFQSQEKPDYSQLLQASLEKGLKIFENKEYPKTGEGWTEIWSDEDFANLAHLLSSNSTKVGCVVGKCTKVEAGARGSGKREAELQADSAVLLCDLQPAASNGQAPFDEDYFTGLIARTAKLTDMTADDLKATNDATTAAAVPTIMFAGLVAMLTAFSA</sequence>